<dbReference type="STRING" id="1605367.AFM12_15030"/>
<dbReference type="Proteomes" id="UP000050454">
    <property type="component" value="Unassembled WGS sequence"/>
</dbReference>
<keyword evidence="1" id="KW-0732">Signal</keyword>
<dbReference type="OrthoDB" id="950364at2"/>
<accession>A0A0P7C523</accession>
<reference evidence="2 3" key="1">
    <citation type="submission" date="2015-07" db="EMBL/GenBank/DDBJ databases">
        <title>The draft genome sequence of Leadbetterella sp. JN14-9.</title>
        <authorList>
            <person name="Liu Y."/>
            <person name="Du J."/>
            <person name="Shao Z."/>
        </authorList>
    </citation>
    <scope>NUCLEOTIDE SEQUENCE [LARGE SCALE GENOMIC DNA]</scope>
    <source>
        <strain evidence="2 3">JN14-9</strain>
    </source>
</reference>
<dbReference type="RefSeq" id="WP_055149710.1">
    <property type="nucleotide sequence ID" value="NZ_JXSZ01000012.1"/>
</dbReference>
<evidence type="ECO:0000313" key="2">
    <source>
        <dbReference type="EMBL" id="KPM47133.1"/>
    </source>
</evidence>
<name>A0A0P7C523_9BACT</name>
<dbReference type="AlphaFoldDB" id="A0A0P7C523"/>
<comment type="caution">
    <text evidence="2">The sequence shown here is derived from an EMBL/GenBank/DDBJ whole genome shotgun (WGS) entry which is preliminary data.</text>
</comment>
<dbReference type="EMBL" id="LGTQ01000012">
    <property type="protein sequence ID" value="KPM47133.1"/>
    <property type="molecule type" value="Genomic_DNA"/>
</dbReference>
<protein>
    <submittedName>
        <fullName evidence="2">Uncharacterized protein</fullName>
    </submittedName>
</protein>
<evidence type="ECO:0000313" key="3">
    <source>
        <dbReference type="Proteomes" id="UP000050454"/>
    </source>
</evidence>
<keyword evidence="3" id="KW-1185">Reference proteome</keyword>
<feature type="signal peptide" evidence="1">
    <location>
        <begin position="1"/>
        <end position="18"/>
    </location>
</feature>
<proteinExistence type="predicted"/>
<feature type="chain" id="PRO_5006136582" evidence="1">
    <location>
        <begin position="19"/>
        <end position="369"/>
    </location>
</feature>
<sequence>MRPILLFTLLLFNSHLWAQNWNIVDSTVGNSNATDSVWRSGPVSISEYLRNPEDNKLGIVTLYDSVQNKGLSVLLNEPDDWYNGDGDSTRVGLAKYSNANYTAILANNYANFQADTVFTDVHNSTAEFNYLRGMPDHYGFRDGGELGRSATLRLSGSFGNNGRPYHNDNFDLLNLRFFTSQTEDNQASIENFYAVRMEDFRGVNLNIIEKGWGIYMKPVILNNFFGGKVGIGTETVSHPLTIEAADNPLKVTGIQAANDKEILTTDEDGEIHKISLQAMNQNFVIVNDDTALSDEYYVYIHNGGDAIYTLPDPAIRTGMTWKIVNTGSGIITFSQPYYEGSETRNQLLNKSGHYSIELFSDGTRYVAIK</sequence>
<evidence type="ECO:0000256" key="1">
    <source>
        <dbReference type="SAM" id="SignalP"/>
    </source>
</evidence>
<gene>
    <name evidence="2" type="ORF">AFM12_15030</name>
</gene>
<organism evidence="2 3">
    <name type="scientific">Jiulongibacter sediminis</name>
    <dbReference type="NCBI Taxonomy" id="1605367"/>
    <lineage>
        <taxon>Bacteria</taxon>
        <taxon>Pseudomonadati</taxon>
        <taxon>Bacteroidota</taxon>
        <taxon>Cytophagia</taxon>
        <taxon>Cytophagales</taxon>
        <taxon>Leadbetterellaceae</taxon>
        <taxon>Jiulongibacter</taxon>
    </lineage>
</organism>